<keyword evidence="2" id="KW-1185">Reference proteome</keyword>
<evidence type="ECO:0000313" key="1">
    <source>
        <dbReference type="EMBL" id="GFG83181.1"/>
    </source>
</evidence>
<reference evidence="1 2" key="1">
    <citation type="journal article" date="2019" name="Emerg. Microbes Infect.">
        <title>Comprehensive subspecies identification of 175 nontuberculous mycobacteria species based on 7547 genomic profiles.</title>
        <authorList>
            <person name="Matsumoto Y."/>
            <person name="Kinjo T."/>
            <person name="Motooka D."/>
            <person name="Nabeya D."/>
            <person name="Jung N."/>
            <person name="Uechi K."/>
            <person name="Horii T."/>
            <person name="Iida T."/>
            <person name="Fujita J."/>
            <person name="Nakamura S."/>
        </authorList>
    </citation>
    <scope>NUCLEOTIDE SEQUENCE [LARGE SCALE GENOMIC DNA]</scope>
    <source>
        <strain evidence="1 2">JCM 18565</strain>
    </source>
</reference>
<dbReference type="EMBL" id="BLKX01000003">
    <property type="protein sequence ID" value="GFG83181.1"/>
    <property type="molecule type" value="Genomic_DNA"/>
</dbReference>
<gene>
    <name evidence="1" type="ORF">MPRG_64570</name>
</gene>
<accession>A0ABQ1CFC6</accession>
<comment type="caution">
    <text evidence="1">The sequence shown here is derived from an EMBL/GenBank/DDBJ whole genome shotgun (WGS) entry which is preliminary data.</text>
</comment>
<sequence>MIFTRTGSASAFSRIATSRASASLSGPAATGAQHTGADMSITGNALGMTTILPQFLTYIEKVAF</sequence>
<dbReference type="Proteomes" id="UP000465240">
    <property type="component" value="Unassembled WGS sequence"/>
</dbReference>
<name>A0ABQ1CFC6_9MYCO</name>
<evidence type="ECO:0000313" key="2">
    <source>
        <dbReference type="Proteomes" id="UP000465240"/>
    </source>
</evidence>
<protein>
    <submittedName>
        <fullName evidence="1">Uncharacterized protein</fullName>
    </submittedName>
</protein>
<proteinExistence type="predicted"/>
<organism evidence="1 2">
    <name type="scientific">Mycobacterium paragordonae</name>
    <dbReference type="NCBI Taxonomy" id="1389713"/>
    <lineage>
        <taxon>Bacteria</taxon>
        <taxon>Bacillati</taxon>
        <taxon>Actinomycetota</taxon>
        <taxon>Actinomycetes</taxon>
        <taxon>Mycobacteriales</taxon>
        <taxon>Mycobacteriaceae</taxon>
        <taxon>Mycobacterium</taxon>
    </lineage>
</organism>